<evidence type="ECO:0000256" key="1">
    <source>
        <dbReference type="ARBA" id="ARBA00006432"/>
    </source>
</evidence>
<name>A0A2U3NFG0_9MYCO</name>
<evidence type="ECO:0000259" key="9">
    <source>
        <dbReference type="Pfam" id="PF00501"/>
    </source>
</evidence>
<dbReference type="InterPro" id="IPR042099">
    <property type="entry name" value="ANL_N_sf"/>
</dbReference>
<comment type="catalytic activity">
    <reaction evidence="4">
        <text>a long-chain fatty acid + ATP + CoA = a long-chain fatty acyl-CoA + AMP + diphosphate</text>
        <dbReference type="Rhea" id="RHEA:15421"/>
        <dbReference type="ChEBI" id="CHEBI:30616"/>
        <dbReference type="ChEBI" id="CHEBI:33019"/>
        <dbReference type="ChEBI" id="CHEBI:57287"/>
        <dbReference type="ChEBI" id="CHEBI:57560"/>
        <dbReference type="ChEBI" id="CHEBI:83139"/>
        <dbReference type="ChEBI" id="CHEBI:456215"/>
        <dbReference type="EC" id="6.2.1.3"/>
    </reaction>
</comment>
<dbReference type="NCBIfam" id="NF005801">
    <property type="entry name" value="PRK07656.1"/>
    <property type="match status" value="1"/>
</dbReference>
<evidence type="ECO:0000256" key="8">
    <source>
        <dbReference type="ARBA" id="ARBA00083882"/>
    </source>
</evidence>
<proteinExistence type="inferred from homology"/>
<dbReference type="InterPro" id="IPR000873">
    <property type="entry name" value="AMP-dep_synth/lig_dom"/>
</dbReference>
<dbReference type="OrthoDB" id="9803968at2"/>
<dbReference type="RefSeq" id="WP_077104529.1">
    <property type="nucleotide sequence ID" value="NZ_LT717701.1"/>
</dbReference>
<dbReference type="InterPro" id="IPR045851">
    <property type="entry name" value="AMP-bd_C_sf"/>
</dbReference>
<keyword evidence="2 11" id="KW-0436">Ligase</keyword>
<evidence type="ECO:0000256" key="3">
    <source>
        <dbReference type="ARBA" id="ARBA00026121"/>
    </source>
</evidence>
<evidence type="ECO:0000256" key="4">
    <source>
        <dbReference type="ARBA" id="ARBA00036813"/>
    </source>
</evidence>
<dbReference type="GO" id="GO:0004467">
    <property type="term" value="F:long-chain fatty acid-CoA ligase activity"/>
    <property type="evidence" value="ECO:0007669"/>
    <property type="project" value="UniProtKB-EC"/>
</dbReference>
<gene>
    <name evidence="11" type="ORF">MTAB308_3745</name>
</gene>
<dbReference type="SUPFAM" id="SSF56801">
    <property type="entry name" value="Acetyl-CoA synthetase-like"/>
    <property type="match status" value="1"/>
</dbReference>
<dbReference type="STRING" id="1841859.GCA_900157385_03746"/>
<evidence type="ECO:0000256" key="5">
    <source>
        <dbReference type="ARBA" id="ARBA00069710"/>
    </source>
</evidence>
<dbReference type="Gene3D" id="3.30.300.30">
    <property type="match status" value="1"/>
</dbReference>
<dbReference type="PANTHER" id="PTHR43201:SF5">
    <property type="entry name" value="MEDIUM-CHAIN ACYL-COA LIGASE ACSF2, MITOCHONDRIAL"/>
    <property type="match status" value="1"/>
</dbReference>
<evidence type="ECO:0000256" key="7">
    <source>
        <dbReference type="ARBA" id="ARBA00080667"/>
    </source>
</evidence>
<evidence type="ECO:0000256" key="2">
    <source>
        <dbReference type="ARBA" id="ARBA00022598"/>
    </source>
</evidence>
<sequence length="514" mass="55021">MIGDPRTVPAALDRLAQRLPDHDALITDERTFTSAALRAEVHRAAAALIALGVRAGDRVAIWSPNTWHWVVACLAIHHAGAAMVPLNTRYTAEEAADILARTAAPVLFGMGQFLGKDPVADLNSQALPALRHIVRIPIDAGDGTWDDFIARGTESPATDAVRRRAAAVTPDDISDILFTSGTTGRSKGVLCAHRQSLSASASWAANGKITSDDRYLCINPFFHNFGYKAGILACLQTGATLIPHLTFDPLRALQAIEQHRITVLPGPPTIYQTLLDHPARRDYDLSSLRFAVTGAATVPVVLVERMQSELDIDIVLTAYGLTEANGMGTMCRADDDAVTVATTCGRPFADFELRIDSSASGEAGEVLLRGPNVMLGYLDDPAATAAAIDADGWLHTGDIGAVDEAGNLRITDRLKDMYICGGFNVYPAEVEQVLARMAGVADAAVIGVPDERLGEVGRAFVVARPGANLDEESVIAYTREHLANFKAPRSVRFVDTLPRNPGGKVVKPQLRELA</sequence>
<reference evidence="11 12" key="1">
    <citation type="submission" date="2017-01" db="EMBL/GenBank/DDBJ databases">
        <authorList>
            <consortium name="Urmite Genomes"/>
        </authorList>
    </citation>
    <scope>NUCLEOTIDE SEQUENCE [LARGE SCALE GENOMIC DNA]</scope>
    <source>
        <strain evidence="11 12">AB308</strain>
    </source>
</reference>
<organism evidence="11 12">
    <name type="scientific">Mycobacterium terramassiliense</name>
    <dbReference type="NCBI Taxonomy" id="1841859"/>
    <lineage>
        <taxon>Bacteria</taxon>
        <taxon>Bacillati</taxon>
        <taxon>Actinomycetota</taxon>
        <taxon>Actinomycetes</taxon>
        <taxon>Mycobacteriales</taxon>
        <taxon>Mycobacteriaceae</taxon>
        <taxon>Mycobacterium</taxon>
    </lineage>
</organism>
<dbReference type="Pfam" id="PF13193">
    <property type="entry name" value="AMP-binding_C"/>
    <property type="match status" value="1"/>
</dbReference>
<feature type="domain" description="AMP-dependent synthetase/ligase" evidence="9">
    <location>
        <begin position="13"/>
        <end position="378"/>
    </location>
</feature>
<evidence type="ECO:0000313" key="12">
    <source>
        <dbReference type="Proteomes" id="UP000241595"/>
    </source>
</evidence>
<protein>
    <recommendedName>
        <fullName evidence="5">Long-chain-fatty-acid--CoA ligase FadD13</fullName>
        <ecNumber evidence="3">6.2.1.3</ecNumber>
    </recommendedName>
    <alternativeName>
        <fullName evidence="6">Fatty acyl-CoA ligase</fullName>
    </alternativeName>
    <alternativeName>
        <fullName evidence="8">Fatty acyl-CoA synthetase</fullName>
    </alternativeName>
    <alternativeName>
        <fullName evidence="7">Very-long-chain fatty-acyl-CoA synthetase</fullName>
    </alternativeName>
</protein>
<dbReference type="EMBL" id="FTRV01000015">
    <property type="protein sequence ID" value="SPM30242.1"/>
    <property type="molecule type" value="Genomic_DNA"/>
</dbReference>
<dbReference type="FunFam" id="3.30.300.30:FF:000008">
    <property type="entry name" value="2,3-dihydroxybenzoate-AMP ligase"/>
    <property type="match status" value="1"/>
</dbReference>
<accession>A0A2U3NFG0</accession>
<evidence type="ECO:0000313" key="11">
    <source>
        <dbReference type="EMBL" id="SPM30242.1"/>
    </source>
</evidence>
<dbReference type="PROSITE" id="PS00455">
    <property type="entry name" value="AMP_BINDING"/>
    <property type="match status" value="1"/>
</dbReference>
<dbReference type="InterPro" id="IPR025110">
    <property type="entry name" value="AMP-bd_C"/>
</dbReference>
<dbReference type="Pfam" id="PF00501">
    <property type="entry name" value="AMP-binding"/>
    <property type="match status" value="1"/>
</dbReference>
<evidence type="ECO:0000259" key="10">
    <source>
        <dbReference type="Pfam" id="PF13193"/>
    </source>
</evidence>
<dbReference type="Gene3D" id="3.40.50.12780">
    <property type="entry name" value="N-terminal domain of ligase-like"/>
    <property type="match status" value="1"/>
</dbReference>
<keyword evidence="12" id="KW-1185">Reference proteome</keyword>
<dbReference type="AlphaFoldDB" id="A0A2U3NFG0"/>
<dbReference type="InterPro" id="IPR020845">
    <property type="entry name" value="AMP-binding_CS"/>
</dbReference>
<dbReference type="Proteomes" id="UP000241595">
    <property type="component" value="Unassembled WGS sequence"/>
</dbReference>
<dbReference type="EC" id="6.2.1.3" evidence="3"/>
<dbReference type="PANTHER" id="PTHR43201">
    <property type="entry name" value="ACYL-COA SYNTHETASE"/>
    <property type="match status" value="1"/>
</dbReference>
<feature type="domain" description="AMP-binding enzyme C-terminal" evidence="10">
    <location>
        <begin position="429"/>
        <end position="504"/>
    </location>
</feature>
<evidence type="ECO:0000256" key="6">
    <source>
        <dbReference type="ARBA" id="ARBA00076959"/>
    </source>
</evidence>
<comment type="similarity">
    <text evidence="1">Belongs to the ATP-dependent AMP-binding enzyme family.</text>
</comment>
<dbReference type="GO" id="GO:0031956">
    <property type="term" value="F:medium-chain fatty acid-CoA ligase activity"/>
    <property type="evidence" value="ECO:0007669"/>
    <property type="project" value="TreeGrafter"/>
</dbReference>